<sequence>MGGSLLAASAAVLGGYGVLPFGCEQARARPQQPLPLPPCSGPLAGQLAAALTRAVYSSVVHLQVMDEEDFQRENFKLREREYKYYAEANRAQLPRIPDLADNTGGLSNRAYFNFIHYCLWKVVYRHVTAAEDREAFATEAAKEFLQNLSRVGFEPGSDAAVLVRSVVLPFLELLLAGGYICRYQLVLGSHPGSWPQDWMVSQPTVMELDGAVATGDEEEAEQPWQQQQQQQGGGGGTDTQGVAEGVSSEVGVGPGPGAGAGAGRVQAGCEFLFQVKLHRPADILGSVALRSEEGGAWPRTVSRCLSSLLLERQQVLRRGCCEEDAAAVAAAARRQPLLTSSSSSSSLPPSLASTSSAVAAPSLAPASSSGAAVPAPQPSELQFLDVPTVQRGLGLGGSCLAAVECDEFFYQDEWQGPKSFTDKVLLFFGDPLEQVGVDFVPTTLVQNWRLRVLSVAAAAEAATVQGLQ</sequence>
<dbReference type="AlphaFoldDB" id="D8UBC4"/>
<dbReference type="EMBL" id="GL378377">
    <property type="protein sequence ID" value="EFJ42924.1"/>
    <property type="molecule type" value="Genomic_DNA"/>
</dbReference>
<accession>D8UBC4</accession>
<name>D8UBC4_VOLCA</name>
<dbReference type="OrthoDB" id="544754at2759"/>
<dbReference type="InParanoid" id="D8UBC4"/>
<organism evidence="3">
    <name type="scientific">Volvox carteri f. nagariensis</name>
    <dbReference type="NCBI Taxonomy" id="3068"/>
    <lineage>
        <taxon>Eukaryota</taxon>
        <taxon>Viridiplantae</taxon>
        <taxon>Chlorophyta</taxon>
        <taxon>core chlorophytes</taxon>
        <taxon>Chlorophyceae</taxon>
        <taxon>CS clade</taxon>
        <taxon>Chlamydomonadales</taxon>
        <taxon>Volvocaceae</taxon>
        <taxon>Volvox</taxon>
    </lineage>
</organism>
<dbReference type="KEGG" id="vcn:VOLCADRAFT_107019"/>
<feature type="region of interest" description="Disordered" evidence="1">
    <location>
        <begin position="214"/>
        <end position="259"/>
    </location>
</feature>
<dbReference type="RefSeq" id="XP_002955964.1">
    <property type="nucleotide sequence ID" value="XM_002955918.1"/>
</dbReference>
<gene>
    <name evidence="2" type="ORF">VOLCADRAFT_107019</name>
</gene>
<dbReference type="Proteomes" id="UP000001058">
    <property type="component" value="Unassembled WGS sequence"/>
</dbReference>
<evidence type="ECO:0000313" key="2">
    <source>
        <dbReference type="EMBL" id="EFJ42924.1"/>
    </source>
</evidence>
<reference evidence="2 3" key="1">
    <citation type="journal article" date="2010" name="Science">
        <title>Genomic analysis of organismal complexity in the multicellular green alga Volvox carteri.</title>
        <authorList>
            <person name="Prochnik S.E."/>
            <person name="Umen J."/>
            <person name="Nedelcu A.M."/>
            <person name="Hallmann A."/>
            <person name="Miller S.M."/>
            <person name="Nishii I."/>
            <person name="Ferris P."/>
            <person name="Kuo A."/>
            <person name="Mitros T."/>
            <person name="Fritz-Laylin L.K."/>
            <person name="Hellsten U."/>
            <person name="Chapman J."/>
            <person name="Simakov O."/>
            <person name="Rensing S.A."/>
            <person name="Terry A."/>
            <person name="Pangilinan J."/>
            <person name="Kapitonov V."/>
            <person name="Jurka J."/>
            <person name="Salamov A."/>
            <person name="Shapiro H."/>
            <person name="Schmutz J."/>
            <person name="Grimwood J."/>
            <person name="Lindquist E."/>
            <person name="Lucas S."/>
            <person name="Grigoriev I.V."/>
            <person name="Schmitt R."/>
            <person name="Kirk D."/>
            <person name="Rokhsar D.S."/>
        </authorList>
    </citation>
    <scope>NUCLEOTIDE SEQUENCE [LARGE SCALE GENOMIC DNA]</scope>
    <source>
        <strain evidence="3">f. Nagariensis / Eve</strain>
    </source>
</reference>
<keyword evidence="3" id="KW-1185">Reference proteome</keyword>
<protein>
    <submittedName>
        <fullName evidence="2">Uncharacterized protein</fullName>
    </submittedName>
</protein>
<feature type="compositionally biased region" description="Low complexity" evidence="1">
    <location>
        <begin position="239"/>
        <end position="251"/>
    </location>
</feature>
<evidence type="ECO:0000313" key="3">
    <source>
        <dbReference type="Proteomes" id="UP000001058"/>
    </source>
</evidence>
<proteinExistence type="predicted"/>
<evidence type="ECO:0000256" key="1">
    <source>
        <dbReference type="SAM" id="MobiDB-lite"/>
    </source>
</evidence>
<dbReference type="GeneID" id="9615174"/>